<dbReference type="InterPro" id="IPR003439">
    <property type="entry name" value="ABC_transporter-like_ATP-bd"/>
</dbReference>
<dbReference type="GO" id="GO:0140359">
    <property type="term" value="F:ABC-type transporter activity"/>
    <property type="evidence" value="ECO:0007669"/>
    <property type="project" value="UniProtKB-ARBA"/>
</dbReference>
<dbReference type="AlphaFoldDB" id="A0A268NV01"/>
<dbReference type="EMBL" id="NPCC01000036">
    <property type="protein sequence ID" value="PAE87332.1"/>
    <property type="molecule type" value="Genomic_DNA"/>
</dbReference>
<evidence type="ECO:0000313" key="9">
    <source>
        <dbReference type="Proteomes" id="UP000216207"/>
    </source>
</evidence>
<evidence type="ECO:0000256" key="5">
    <source>
        <dbReference type="ARBA" id="ARBA00022967"/>
    </source>
</evidence>
<evidence type="ECO:0000256" key="4">
    <source>
        <dbReference type="ARBA" id="ARBA00022840"/>
    </source>
</evidence>
<protein>
    <submittedName>
        <fullName evidence="8">Glycerol-3-phosphate ABC transporter ATP-binding protein</fullName>
    </submittedName>
</protein>
<reference evidence="8 9" key="1">
    <citation type="submission" date="2017-07" db="EMBL/GenBank/DDBJ databases">
        <title>Isolation and whole genome analysis of endospore-forming bacteria from heroin.</title>
        <authorList>
            <person name="Kalinowski J."/>
            <person name="Ahrens B."/>
            <person name="Al-Dilaimi A."/>
            <person name="Winkler A."/>
            <person name="Wibberg D."/>
            <person name="Schleenbecker U."/>
            <person name="Ruckert C."/>
            <person name="Wolfel R."/>
            <person name="Grass G."/>
        </authorList>
    </citation>
    <scope>NUCLEOTIDE SEQUENCE [LARGE SCALE GENOMIC DNA]</scope>
    <source>
        <strain evidence="8 9">7539</strain>
    </source>
</reference>
<dbReference type="PANTHER" id="PTHR43875">
    <property type="entry name" value="MALTODEXTRIN IMPORT ATP-BINDING PROTEIN MSMX"/>
    <property type="match status" value="1"/>
</dbReference>
<keyword evidence="2" id="KW-1003">Cell membrane</keyword>
<dbReference type="Gene3D" id="2.40.50.100">
    <property type="match status" value="1"/>
</dbReference>
<keyword evidence="4 8" id="KW-0067">ATP-binding</keyword>
<dbReference type="InterPro" id="IPR047641">
    <property type="entry name" value="ABC_transpr_MalK/UgpC-like"/>
</dbReference>
<name>A0A268NV01_SHOCL</name>
<evidence type="ECO:0000256" key="1">
    <source>
        <dbReference type="ARBA" id="ARBA00022448"/>
    </source>
</evidence>
<dbReference type="InterPro" id="IPR013611">
    <property type="entry name" value="Transp-assoc_OB_typ2"/>
</dbReference>
<dbReference type="PROSITE" id="PS00211">
    <property type="entry name" value="ABC_TRANSPORTER_1"/>
    <property type="match status" value="1"/>
</dbReference>
<dbReference type="SUPFAM" id="SSF52540">
    <property type="entry name" value="P-loop containing nucleoside triphosphate hydrolases"/>
    <property type="match status" value="1"/>
</dbReference>
<evidence type="ECO:0000259" key="7">
    <source>
        <dbReference type="PROSITE" id="PS50893"/>
    </source>
</evidence>
<organism evidence="8 9">
    <name type="scientific">Shouchella clausii</name>
    <name type="common">Alkalihalobacillus clausii</name>
    <dbReference type="NCBI Taxonomy" id="79880"/>
    <lineage>
        <taxon>Bacteria</taxon>
        <taxon>Bacillati</taxon>
        <taxon>Bacillota</taxon>
        <taxon>Bacilli</taxon>
        <taxon>Bacillales</taxon>
        <taxon>Bacillaceae</taxon>
        <taxon>Shouchella</taxon>
    </lineage>
</organism>
<dbReference type="SMART" id="SM00382">
    <property type="entry name" value="AAA"/>
    <property type="match status" value="1"/>
</dbReference>
<evidence type="ECO:0000313" key="8">
    <source>
        <dbReference type="EMBL" id="PAE87332.1"/>
    </source>
</evidence>
<keyword evidence="1" id="KW-0813">Transport</keyword>
<evidence type="ECO:0000256" key="3">
    <source>
        <dbReference type="ARBA" id="ARBA00022741"/>
    </source>
</evidence>
<gene>
    <name evidence="8" type="ORF">CHH72_19320</name>
</gene>
<evidence type="ECO:0000256" key="6">
    <source>
        <dbReference type="ARBA" id="ARBA00023136"/>
    </source>
</evidence>
<accession>A0A268NV01</accession>
<dbReference type="InterPro" id="IPR008995">
    <property type="entry name" value="Mo/tungstate-bd_C_term_dom"/>
</dbReference>
<dbReference type="GO" id="GO:0016887">
    <property type="term" value="F:ATP hydrolysis activity"/>
    <property type="evidence" value="ECO:0007669"/>
    <property type="project" value="InterPro"/>
</dbReference>
<feature type="domain" description="ABC transporter" evidence="7">
    <location>
        <begin position="45"/>
        <end position="275"/>
    </location>
</feature>
<keyword evidence="5" id="KW-1278">Translocase</keyword>
<dbReference type="GO" id="GO:0005524">
    <property type="term" value="F:ATP binding"/>
    <property type="evidence" value="ECO:0007669"/>
    <property type="project" value="UniProtKB-KW"/>
</dbReference>
<proteinExistence type="predicted"/>
<dbReference type="Gene3D" id="3.40.50.300">
    <property type="entry name" value="P-loop containing nucleotide triphosphate hydrolases"/>
    <property type="match status" value="1"/>
</dbReference>
<comment type="caution">
    <text evidence="8">The sequence shown here is derived from an EMBL/GenBank/DDBJ whole genome shotgun (WGS) entry which is preliminary data.</text>
</comment>
<dbReference type="PANTHER" id="PTHR43875:SF15">
    <property type="entry name" value="TREHALOSE IMPORT ATP-BINDING PROTEIN SUGC"/>
    <property type="match status" value="1"/>
</dbReference>
<dbReference type="FunFam" id="3.40.50.300:FF:000042">
    <property type="entry name" value="Maltose/maltodextrin ABC transporter, ATP-binding protein"/>
    <property type="match status" value="1"/>
</dbReference>
<dbReference type="Pfam" id="PF08402">
    <property type="entry name" value="TOBE_2"/>
    <property type="match status" value="1"/>
</dbReference>
<dbReference type="Proteomes" id="UP000216207">
    <property type="component" value="Unassembled WGS sequence"/>
</dbReference>
<dbReference type="SUPFAM" id="SSF50331">
    <property type="entry name" value="MOP-like"/>
    <property type="match status" value="1"/>
</dbReference>
<dbReference type="InterPro" id="IPR027417">
    <property type="entry name" value="P-loop_NTPase"/>
</dbReference>
<dbReference type="InterPro" id="IPR003593">
    <property type="entry name" value="AAA+_ATPase"/>
</dbReference>
<keyword evidence="3" id="KW-0547">Nucleotide-binding</keyword>
<dbReference type="PROSITE" id="PS50893">
    <property type="entry name" value="ABC_TRANSPORTER_2"/>
    <property type="match status" value="1"/>
</dbReference>
<dbReference type="GO" id="GO:0055052">
    <property type="term" value="C:ATP-binding cassette (ABC) transporter complex, substrate-binding subunit-containing"/>
    <property type="evidence" value="ECO:0007669"/>
    <property type="project" value="TreeGrafter"/>
</dbReference>
<keyword evidence="6" id="KW-0472">Membrane</keyword>
<dbReference type="Pfam" id="PF00005">
    <property type="entry name" value="ABC_tran"/>
    <property type="match status" value="1"/>
</dbReference>
<sequence length="392" mass="43375">MGADDGCRISCVCPATRCVFVVAATYYEQLFAYRGEVAMTEDKSIVFTQVEKNFGQTNVLPPMDLMINSGERLVLLGPSGCGKSTLLRLIAGLEQPTSGTILMGGQAMAGVDVADRNVAMVFQNYALYPHMTVFDNIAFSLTIRKKKKQDIREAVEYAAGLVELKPYLGRKPAELSGGQRQRVALARAVVKQAPFFLLDEPLSNLDALLRVSARNDLIELHNRLKQTMVYVTHDQLEAMTIGQRIAVMNGGVIEQIGTPEDIYEKPKTRFVATFIGTPPMNMLPADAFADRAMIPGVTEIGVRPEHIMFKKLPEACVLHGEYVRKEYIGSRYVHYLTINGVTIQVVAGTESYTTGQKVDLSIPPEHLHFFDEAGNRIEVSANERHERLAVHA</sequence>
<dbReference type="InterPro" id="IPR017871">
    <property type="entry name" value="ABC_transporter-like_CS"/>
</dbReference>
<evidence type="ECO:0000256" key="2">
    <source>
        <dbReference type="ARBA" id="ARBA00022475"/>
    </source>
</evidence>